<comment type="caution">
    <text evidence="9">The sequence shown here is derived from an EMBL/GenBank/DDBJ whole genome shotgun (WGS) entry which is preliminary data.</text>
</comment>
<evidence type="ECO:0000259" key="8">
    <source>
        <dbReference type="Pfam" id="PF02771"/>
    </source>
</evidence>
<dbReference type="SUPFAM" id="SSF47203">
    <property type="entry name" value="Acyl-CoA dehydrogenase C-terminal domain-like"/>
    <property type="match status" value="1"/>
</dbReference>
<dbReference type="RefSeq" id="WP_173137213.1">
    <property type="nucleotide sequence ID" value="NZ_JABMKX010000011.1"/>
</dbReference>
<dbReference type="EMBL" id="JABMKX010000011">
    <property type="protein sequence ID" value="NQX47753.1"/>
    <property type="molecule type" value="Genomic_DNA"/>
</dbReference>
<dbReference type="SUPFAM" id="SSF56645">
    <property type="entry name" value="Acyl-CoA dehydrogenase NM domain-like"/>
    <property type="match status" value="1"/>
</dbReference>
<dbReference type="InterPro" id="IPR046373">
    <property type="entry name" value="Acyl-CoA_Oxase/DH_mid-dom_sf"/>
</dbReference>
<name>A0ABX2DSU2_9BACL</name>
<evidence type="ECO:0000259" key="6">
    <source>
        <dbReference type="Pfam" id="PF00441"/>
    </source>
</evidence>
<comment type="cofactor">
    <cofactor evidence="1 5">
        <name>FAD</name>
        <dbReference type="ChEBI" id="CHEBI:57692"/>
    </cofactor>
</comment>
<dbReference type="InterPro" id="IPR037069">
    <property type="entry name" value="AcylCoA_DH/ox_N_sf"/>
</dbReference>
<feature type="domain" description="Acyl-CoA oxidase/dehydrogenase middle" evidence="7">
    <location>
        <begin position="121"/>
        <end position="211"/>
    </location>
</feature>
<comment type="similarity">
    <text evidence="2 5">Belongs to the acyl-CoA dehydrogenase family.</text>
</comment>
<feature type="domain" description="Acyl-CoA dehydrogenase/oxidase C-terminal" evidence="6">
    <location>
        <begin position="230"/>
        <end position="372"/>
    </location>
</feature>
<accession>A0ABX2DSU2</accession>
<dbReference type="InterPro" id="IPR009100">
    <property type="entry name" value="AcylCoA_DH/oxidase_NM_dom_sf"/>
</dbReference>
<keyword evidence="5" id="KW-0560">Oxidoreductase</keyword>
<dbReference type="InterPro" id="IPR013786">
    <property type="entry name" value="AcylCoA_DH/ox_N"/>
</dbReference>
<dbReference type="InterPro" id="IPR036250">
    <property type="entry name" value="AcylCo_DH-like_C"/>
</dbReference>
<evidence type="ECO:0000256" key="5">
    <source>
        <dbReference type="RuleBase" id="RU362125"/>
    </source>
</evidence>
<feature type="domain" description="Acyl-CoA dehydrogenase/oxidase N-terminal" evidence="8">
    <location>
        <begin position="6"/>
        <end position="116"/>
    </location>
</feature>
<evidence type="ECO:0000259" key="7">
    <source>
        <dbReference type="Pfam" id="PF02770"/>
    </source>
</evidence>
<dbReference type="InterPro" id="IPR009075">
    <property type="entry name" value="AcylCo_DH/oxidase_C"/>
</dbReference>
<dbReference type="PANTHER" id="PTHR43884">
    <property type="entry name" value="ACYL-COA DEHYDROGENASE"/>
    <property type="match status" value="1"/>
</dbReference>
<proteinExistence type="inferred from homology"/>
<dbReference type="Gene3D" id="2.40.110.10">
    <property type="entry name" value="Butyryl-CoA Dehydrogenase, subunit A, domain 2"/>
    <property type="match status" value="1"/>
</dbReference>
<dbReference type="PROSITE" id="PS00072">
    <property type="entry name" value="ACYL_COA_DH_1"/>
    <property type="match status" value="1"/>
</dbReference>
<evidence type="ECO:0000256" key="2">
    <source>
        <dbReference type="ARBA" id="ARBA00009347"/>
    </source>
</evidence>
<keyword evidence="3 5" id="KW-0285">Flavoprotein</keyword>
<dbReference type="Pfam" id="PF02770">
    <property type="entry name" value="Acyl-CoA_dh_M"/>
    <property type="match status" value="1"/>
</dbReference>
<dbReference type="Pfam" id="PF02771">
    <property type="entry name" value="Acyl-CoA_dh_N"/>
    <property type="match status" value="1"/>
</dbReference>
<evidence type="ECO:0000313" key="9">
    <source>
        <dbReference type="EMBL" id="NQX47753.1"/>
    </source>
</evidence>
<evidence type="ECO:0000256" key="3">
    <source>
        <dbReference type="ARBA" id="ARBA00022630"/>
    </source>
</evidence>
<reference evidence="9 10" key="1">
    <citation type="submission" date="2020-05" db="EMBL/GenBank/DDBJ databases">
        <title>Paenibacillus glebae, sp. nov., Paenibacillus humi sp. nov., Paenibacillus pedi sp. nov., Paenibacillus terrestris sp. nov. and Paenibacillus terricola sp. nov., isolated from a forest top soil sample.</title>
        <authorList>
            <person name="Qi S."/>
            <person name="Carlier A."/>
            <person name="Cnockaert M."/>
            <person name="Vandamme P."/>
        </authorList>
    </citation>
    <scope>NUCLEOTIDE SEQUENCE [LARGE SCALE GENOMIC DNA]</scope>
    <source>
        <strain evidence="9 10">LMG 29502</strain>
    </source>
</reference>
<dbReference type="PANTHER" id="PTHR43884:SF12">
    <property type="entry name" value="ISOVALERYL-COA DEHYDROGENASE, MITOCHONDRIAL-RELATED"/>
    <property type="match status" value="1"/>
</dbReference>
<dbReference type="InterPro" id="IPR006089">
    <property type="entry name" value="Acyl-CoA_DH_CS"/>
</dbReference>
<evidence type="ECO:0000313" key="10">
    <source>
        <dbReference type="Proteomes" id="UP000711047"/>
    </source>
</evidence>
<sequence>MHNSLTETQMERYKEFQDFATSLVEPYANQWDIDEALSPDIITECAARGYMGGMIPRQYGGEEWDCVTYGLLNEAVGRSSASLTALFNVHTMVAQTLLKWGTEQQKEKWMARLAEGSILGAFALTEPGAGSDIQGITSEYKPEGDGFVLNGTKRWITCGGLADIFIVFGKLNGKPTACIVERAQPGVTVIPVNNMLGFKAGHLAVLEFRNCIVPRDNMIGHEGIAFNYIAPYALEFGRISVAWAAVGLLRGCLENSGAHALRRRTFDRFLAEHSIISKYITDMGVELEAAKLLCLDACRLKDEGLPEATERIMAAKYYASAASARHSAHAVQIMGAIGCNEHFSVSRYYRDSKTFEIIEGSSEISQMILGKSYARKAKKLKRLN</sequence>
<keyword evidence="10" id="KW-1185">Reference proteome</keyword>
<evidence type="ECO:0000256" key="1">
    <source>
        <dbReference type="ARBA" id="ARBA00001974"/>
    </source>
</evidence>
<dbReference type="Pfam" id="PF00441">
    <property type="entry name" value="Acyl-CoA_dh_1"/>
    <property type="match status" value="1"/>
</dbReference>
<dbReference type="InterPro" id="IPR006091">
    <property type="entry name" value="Acyl-CoA_Oxase/DH_mid-dom"/>
</dbReference>
<gene>
    <name evidence="9" type="ORF">HQN87_20730</name>
</gene>
<dbReference type="Gene3D" id="1.10.540.10">
    <property type="entry name" value="Acyl-CoA dehydrogenase/oxidase, N-terminal domain"/>
    <property type="match status" value="1"/>
</dbReference>
<dbReference type="Proteomes" id="UP000711047">
    <property type="component" value="Unassembled WGS sequence"/>
</dbReference>
<protein>
    <submittedName>
        <fullName evidence="9">Acyl-CoA dehydrogenase family protein</fullName>
    </submittedName>
</protein>
<organism evidence="9 10">
    <name type="scientific">Paenibacillus tritici</name>
    <dbReference type="NCBI Taxonomy" id="1873425"/>
    <lineage>
        <taxon>Bacteria</taxon>
        <taxon>Bacillati</taxon>
        <taxon>Bacillota</taxon>
        <taxon>Bacilli</taxon>
        <taxon>Bacillales</taxon>
        <taxon>Paenibacillaceae</taxon>
        <taxon>Paenibacillus</taxon>
    </lineage>
</organism>
<evidence type="ECO:0000256" key="4">
    <source>
        <dbReference type="ARBA" id="ARBA00022827"/>
    </source>
</evidence>
<dbReference type="PIRSF" id="PIRSF016578">
    <property type="entry name" value="HsaA"/>
    <property type="match status" value="1"/>
</dbReference>
<keyword evidence="4 5" id="KW-0274">FAD</keyword>
<dbReference type="Gene3D" id="1.20.140.10">
    <property type="entry name" value="Butyryl-CoA Dehydrogenase, subunit A, domain 3"/>
    <property type="match status" value="1"/>
</dbReference>